<organism evidence="2 3">
    <name type="scientific">Fluviispira multicolorata</name>
    <dbReference type="NCBI Taxonomy" id="2654512"/>
    <lineage>
        <taxon>Bacteria</taxon>
        <taxon>Pseudomonadati</taxon>
        <taxon>Bdellovibrionota</taxon>
        <taxon>Oligoflexia</taxon>
        <taxon>Silvanigrellales</taxon>
        <taxon>Silvanigrellaceae</taxon>
        <taxon>Fluviispira</taxon>
    </lineage>
</organism>
<comment type="caution">
    <text evidence="2">The sequence shown here is derived from an EMBL/GenBank/DDBJ whole genome shotgun (WGS) entry which is preliminary data.</text>
</comment>
<evidence type="ECO:0000313" key="2">
    <source>
        <dbReference type="EMBL" id="KAB8033576.1"/>
    </source>
</evidence>
<evidence type="ECO:0000313" key="3">
    <source>
        <dbReference type="Proteomes" id="UP000442694"/>
    </source>
</evidence>
<keyword evidence="3" id="KW-1185">Reference proteome</keyword>
<feature type="signal peptide" evidence="1">
    <location>
        <begin position="1"/>
        <end position="20"/>
    </location>
</feature>
<feature type="chain" id="PRO_5032397289" evidence="1">
    <location>
        <begin position="21"/>
        <end position="216"/>
    </location>
</feature>
<protein>
    <submittedName>
        <fullName evidence="2">Uncharacterized protein</fullName>
    </submittedName>
</protein>
<dbReference type="RefSeq" id="WP_152211662.1">
    <property type="nucleotide sequence ID" value="NZ_WFLN01000004.1"/>
</dbReference>
<reference evidence="2 3" key="1">
    <citation type="submission" date="2019-10" db="EMBL/GenBank/DDBJ databases">
        <title>New genus of Silvanigrellaceae.</title>
        <authorList>
            <person name="Pitt A."/>
            <person name="Hahn M.W."/>
        </authorList>
    </citation>
    <scope>NUCLEOTIDE SEQUENCE [LARGE SCALE GENOMIC DNA]</scope>
    <source>
        <strain evidence="2 3">33A1-SZDP</strain>
    </source>
</reference>
<sequence length="216" mass="24771">MKNLFCGVILLCFPFSLCFADEGVYNREYLQPIILDYFGTPVKFCNTYSLGTVDNSNSSTNDGFLIAKISFFGLTKYLARTIYESKRAAGYIQFISVKNIPCDHEVRENDLLFINLKNAEQSNSYYVKMDDDGFYFPLAQKENSSNKDHIFQFINSKKNYAKSSYTLQYISSNSMTFLTCQGLNYCESTEFPSKALLIRFLPVKSTSREKAIISNY</sequence>
<gene>
    <name evidence="2" type="ORF">GCL57_02385</name>
</gene>
<dbReference type="AlphaFoldDB" id="A0A833JF66"/>
<name>A0A833JF66_9BACT</name>
<dbReference type="EMBL" id="WFLN01000004">
    <property type="protein sequence ID" value="KAB8033576.1"/>
    <property type="molecule type" value="Genomic_DNA"/>
</dbReference>
<dbReference type="Proteomes" id="UP000442694">
    <property type="component" value="Unassembled WGS sequence"/>
</dbReference>
<proteinExistence type="predicted"/>
<evidence type="ECO:0000256" key="1">
    <source>
        <dbReference type="SAM" id="SignalP"/>
    </source>
</evidence>
<keyword evidence="1" id="KW-0732">Signal</keyword>
<accession>A0A833JF66</accession>